<dbReference type="AlphaFoldDB" id="M5E843"/>
<feature type="compositionally biased region" description="Basic and acidic residues" evidence="1">
    <location>
        <begin position="146"/>
        <end position="205"/>
    </location>
</feature>
<proteinExistence type="predicted"/>
<dbReference type="KEGG" id="msym:MSY001_1450"/>
<feature type="compositionally biased region" description="Acidic residues" evidence="1">
    <location>
        <begin position="31"/>
        <end position="47"/>
    </location>
</feature>
<dbReference type="RefSeq" id="XP_018740029.1">
    <property type="nucleotide sequence ID" value="XM_018883251.1"/>
</dbReference>
<dbReference type="EMBL" id="LT671823">
    <property type="protein sequence ID" value="SHO77458.1"/>
    <property type="molecule type" value="Genomic_DNA"/>
</dbReference>
<dbReference type="VEuPathDB" id="FungiDB:MSYG_1797"/>
<dbReference type="OrthoDB" id="2505754at2759"/>
<feature type="compositionally biased region" description="Pro residues" evidence="1">
    <location>
        <begin position="1"/>
        <end position="13"/>
    </location>
</feature>
<evidence type="ECO:0000313" key="3">
    <source>
        <dbReference type="Proteomes" id="UP000186303"/>
    </source>
</evidence>
<evidence type="ECO:0000256" key="1">
    <source>
        <dbReference type="SAM" id="MobiDB-lite"/>
    </source>
</evidence>
<protein>
    <submittedName>
        <fullName evidence="2">Uncharacterized protein</fullName>
    </submittedName>
</protein>
<feature type="compositionally biased region" description="Low complexity" evidence="1">
    <location>
        <begin position="411"/>
        <end position="449"/>
    </location>
</feature>
<keyword evidence="3" id="KW-1185">Reference proteome</keyword>
<sequence>MSAADHPPPPPPRSSARNNKRSNRKAPPPADEQEVFADAVAPDDAEQAESREAPQVADPSATMVNESEVQDTAERADESMSAVPTPAEPTEEPVGAAPATAEPADAALQAQLASRDQELALLRKELQDAISVRNDVADAHADWLKEREELRGQKEELEQRLEQEREERNAQREELERRLEQERERADSAEERIRDLRRTNEESRRAIMRLQQARPATPRTESDASERSARRTSAILGPFTAKTLSSAVEGDSEPEHKGLRDLQLVSPPQANSDTFSPVLGSKIEEEETDEAPAARDNAEEGSQQSGITGLFPSSLLRPPFHLLRKSGGAESQTGPSIGSQDDGAMLESLRTEHEKAQSQLASMHTEIAALQDQLLESREAQQASESLIKSLREYIVNAEKSGKREVPPTPSSAASAEAAMAPAASAEGASSAELAEAQAETEAEPPQST</sequence>
<feature type="compositionally biased region" description="Polar residues" evidence="1">
    <location>
        <begin position="329"/>
        <end position="339"/>
    </location>
</feature>
<reference evidence="3" key="1">
    <citation type="journal article" date="2017" name="Nucleic Acids Res.">
        <title>Proteogenomics produces comprehensive and highly accurate protein-coding gene annotation in a complete genome assembly of Malassezia sympodialis.</title>
        <authorList>
            <person name="Zhu Y."/>
            <person name="Engstroem P.G."/>
            <person name="Tellgren-Roth C."/>
            <person name="Baudo C.D."/>
            <person name="Kennell J.C."/>
            <person name="Sun S."/>
            <person name="Billmyre R.B."/>
            <person name="Schroeder M.S."/>
            <person name="Andersson A."/>
            <person name="Holm T."/>
            <person name="Sigurgeirsson B."/>
            <person name="Wu G."/>
            <person name="Sankaranarayanan S.R."/>
            <person name="Siddharthan R."/>
            <person name="Sanyal K."/>
            <person name="Lundeberg J."/>
            <person name="Nystedt B."/>
            <person name="Boekhout T."/>
            <person name="Dawson T.L. Jr."/>
            <person name="Heitman J."/>
            <person name="Scheynius A."/>
            <person name="Lehtioe J."/>
        </authorList>
    </citation>
    <scope>NUCLEOTIDE SEQUENCE [LARGE SCALE GENOMIC DNA]</scope>
    <source>
        <strain evidence="3">ATCC 42132</strain>
    </source>
</reference>
<name>M5E843_MALS4</name>
<gene>
    <name evidence="2" type="ORF">MSYG_1797</name>
</gene>
<evidence type="ECO:0000313" key="2">
    <source>
        <dbReference type="EMBL" id="SHO77458.1"/>
    </source>
</evidence>
<feature type="region of interest" description="Disordered" evidence="1">
    <location>
        <begin position="146"/>
        <end position="361"/>
    </location>
</feature>
<feature type="compositionally biased region" description="Basic and acidic residues" evidence="1">
    <location>
        <begin position="220"/>
        <end position="229"/>
    </location>
</feature>
<feature type="region of interest" description="Disordered" evidence="1">
    <location>
        <begin position="399"/>
        <end position="449"/>
    </location>
</feature>
<feature type="region of interest" description="Disordered" evidence="1">
    <location>
        <begin position="1"/>
        <end position="111"/>
    </location>
</feature>
<organism evidence="2 3">
    <name type="scientific">Malassezia sympodialis (strain ATCC 42132)</name>
    <name type="common">Atopic eczema-associated yeast</name>
    <dbReference type="NCBI Taxonomy" id="1230383"/>
    <lineage>
        <taxon>Eukaryota</taxon>
        <taxon>Fungi</taxon>
        <taxon>Dikarya</taxon>
        <taxon>Basidiomycota</taxon>
        <taxon>Ustilaginomycotina</taxon>
        <taxon>Malasseziomycetes</taxon>
        <taxon>Malasseziales</taxon>
        <taxon>Malasseziaceae</taxon>
        <taxon>Malassezia</taxon>
    </lineage>
</organism>
<feature type="compositionally biased region" description="Low complexity" evidence="1">
    <location>
        <begin position="92"/>
        <end position="111"/>
    </location>
</feature>
<dbReference type="Proteomes" id="UP000186303">
    <property type="component" value="Chromosome 3"/>
</dbReference>
<feature type="compositionally biased region" description="Polar residues" evidence="1">
    <location>
        <begin position="266"/>
        <end position="275"/>
    </location>
</feature>
<dbReference type="HOGENOM" id="CLU_609842_0_0_1"/>
<accession>M5E843</accession>